<sequence length="125" mass="14618">MALILQNSLRRNIATAPSNGDGAPHLMNSIILRNPAKLMRTLRFRSRRGSKRYLIRQARVHKIKHQLAGRHLHSHSHRASDLHLIFHRTRISQANVLHCPTVSNHISDIRENNRKRRVVERSRIR</sequence>
<reference evidence="1 2" key="1">
    <citation type="journal article" date="2024" name="Plant Biotechnol. J.">
        <title>Dendrobium thyrsiflorum genome and its molecular insights into genes involved in important horticultural traits.</title>
        <authorList>
            <person name="Chen B."/>
            <person name="Wang J.Y."/>
            <person name="Zheng P.J."/>
            <person name="Li K.L."/>
            <person name="Liang Y.M."/>
            <person name="Chen X.F."/>
            <person name="Zhang C."/>
            <person name="Zhao X."/>
            <person name="He X."/>
            <person name="Zhang G.Q."/>
            <person name="Liu Z.J."/>
            <person name="Xu Q."/>
        </authorList>
    </citation>
    <scope>NUCLEOTIDE SEQUENCE [LARGE SCALE GENOMIC DNA]</scope>
    <source>
        <strain evidence="1">GZMU011</strain>
    </source>
</reference>
<evidence type="ECO:0000313" key="1">
    <source>
        <dbReference type="EMBL" id="KAL0917543.1"/>
    </source>
</evidence>
<dbReference type="EMBL" id="JANQDX010000010">
    <property type="protein sequence ID" value="KAL0917543.1"/>
    <property type="molecule type" value="Genomic_DNA"/>
</dbReference>
<proteinExistence type="predicted"/>
<keyword evidence="2" id="KW-1185">Reference proteome</keyword>
<dbReference type="AlphaFoldDB" id="A0ABD0UYG2"/>
<name>A0ABD0UYG2_DENTH</name>
<dbReference type="Proteomes" id="UP001552299">
    <property type="component" value="Unassembled WGS sequence"/>
</dbReference>
<protein>
    <submittedName>
        <fullName evidence="1">Uncharacterized protein</fullName>
    </submittedName>
</protein>
<comment type="caution">
    <text evidence="1">The sequence shown here is derived from an EMBL/GenBank/DDBJ whole genome shotgun (WGS) entry which is preliminary data.</text>
</comment>
<gene>
    <name evidence="1" type="ORF">M5K25_012609</name>
</gene>
<evidence type="ECO:0000313" key="2">
    <source>
        <dbReference type="Proteomes" id="UP001552299"/>
    </source>
</evidence>
<organism evidence="1 2">
    <name type="scientific">Dendrobium thyrsiflorum</name>
    <name type="common">Pinecone-like raceme dendrobium</name>
    <name type="synonym">Orchid</name>
    <dbReference type="NCBI Taxonomy" id="117978"/>
    <lineage>
        <taxon>Eukaryota</taxon>
        <taxon>Viridiplantae</taxon>
        <taxon>Streptophyta</taxon>
        <taxon>Embryophyta</taxon>
        <taxon>Tracheophyta</taxon>
        <taxon>Spermatophyta</taxon>
        <taxon>Magnoliopsida</taxon>
        <taxon>Liliopsida</taxon>
        <taxon>Asparagales</taxon>
        <taxon>Orchidaceae</taxon>
        <taxon>Epidendroideae</taxon>
        <taxon>Malaxideae</taxon>
        <taxon>Dendrobiinae</taxon>
        <taxon>Dendrobium</taxon>
    </lineage>
</organism>
<accession>A0ABD0UYG2</accession>